<organism evidence="2 3">
    <name type="scientific">Apiospora saccharicola</name>
    <dbReference type="NCBI Taxonomy" id="335842"/>
    <lineage>
        <taxon>Eukaryota</taxon>
        <taxon>Fungi</taxon>
        <taxon>Dikarya</taxon>
        <taxon>Ascomycota</taxon>
        <taxon>Pezizomycotina</taxon>
        <taxon>Sordariomycetes</taxon>
        <taxon>Xylariomycetidae</taxon>
        <taxon>Amphisphaeriales</taxon>
        <taxon>Apiosporaceae</taxon>
        <taxon>Apiospora</taxon>
    </lineage>
</organism>
<dbReference type="EMBL" id="JAQQWM010000004">
    <property type="protein sequence ID" value="KAK8067996.1"/>
    <property type="molecule type" value="Genomic_DNA"/>
</dbReference>
<name>A0ABR1V9X7_9PEZI</name>
<evidence type="ECO:0000313" key="2">
    <source>
        <dbReference type="EMBL" id="KAK8067996.1"/>
    </source>
</evidence>
<evidence type="ECO:0000256" key="1">
    <source>
        <dbReference type="SAM" id="MobiDB-lite"/>
    </source>
</evidence>
<accession>A0ABR1V9X7</accession>
<dbReference type="Proteomes" id="UP001446871">
    <property type="component" value="Unassembled WGS sequence"/>
</dbReference>
<evidence type="ECO:0000313" key="3">
    <source>
        <dbReference type="Proteomes" id="UP001446871"/>
    </source>
</evidence>
<feature type="compositionally biased region" description="Polar residues" evidence="1">
    <location>
        <begin position="9"/>
        <end position="19"/>
    </location>
</feature>
<gene>
    <name evidence="2" type="ORF">PG996_007108</name>
</gene>
<protein>
    <submittedName>
        <fullName evidence="2">Uncharacterized protein</fullName>
    </submittedName>
</protein>
<comment type="caution">
    <text evidence="2">The sequence shown here is derived from an EMBL/GenBank/DDBJ whole genome shotgun (WGS) entry which is preliminary data.</text>
</comment>
<sequence length="152" mass="16906">MTETKFDLDNTSGSSSSVTKDFDGCCVEPVATDEEVKSEVKSSKELSLTAMGSLFSSTLPFDTASTLTLEPMLPAMSYRLAYYHLDYARRHLFPGNDVTFIPKLPCSDSARFGLYGPSFDWSSEVYDSHGSYLHRQGICFTLDKKQSRCPPL</sequence>
<keyword evidence="3" id="KW-1185">Reference proteome</keyword>
<feature type="region of interest" description="Disordered" evidence="1">
    <location>
        <begin position="1"/>
        <end position="20"/>
    </location>
</feature>
<reference evidence="2 3" key="1">
    <citation type="submission" date="2023-01" db="EMBL/GenBank/DDBJ databases">
        <title>Analysis of 21 Apiospora genomes using comparative genomics revels a genus with tremendous synthesis potential of carbohydrate active enzymes and secondary metabolites.</title>
        <authorList>
            <person name="Sorensen T."/>
        </authorList>
    </citation>
    <scope>NUCLEOTIDE SEQUENCE [LARGE SCALE GENOMIC DNA]</scope>
    <source>
        <strain evidence="2 3">CBS 83171</strain>
    </source>
</reference>
<proteinExistence type="predicted"/>